<feature type="binding site" evidence="19">
    <location>
        <position position="395"/>
    </location>
    <ligand>
        <name>FAD</name>
        <dbReference type="ChEBI" id="CHEBI:57692"/>
    </ligand>
</feature>
<dbReference type="InterPro" id="IPR002888">
    <property type="entry name" value="2Fe-2S-bd"/>
</dbReference>
<keyword evidence="8 20" id="KW-0479">Metal-binding</keyword>
<comment type="similarity">
    <text evidence="3">Belongs to the xanthine dehydrogenase family.</text>
</comment>
<feature type="binding site" evidence="20">
    <location>
        <position position="145"/>
    </location>
    <ligand>
        <name>[2Fe-2S] cluster</name>
        <dbReference type="ChEBI" id="CHEBI:190135"/>
        <label>2</label>
    </ligand>
</feature>
<dbReference type="InterPro" id="IPR036683">
    <property type="entry name" value="CO_DH_flav_C_dom_sf"/>
</dbReference>
<evidence type="ECO:0000313" key="24">
    <source>
        <dbReference type="WBParaSite" id="PgR037_g048_t03"/>
    </source>
</evidence>
<feature type="binding site" evidence="19">
    <location>
        <position position="372"/>
    </location>
    <ligand>
        <name>FAD</name>
        <dbReference type="ChEBI" id="CHEBI:57692"/>
    </ligand>
</feature>
<feature type="binding site" evidence="20">
    <location>
        <position position="73"/>
    </location>
    <ligand>
        <name>[2Fe-2S] cluster</name>
        <dbReference type="ChEBI" id="CHEBI:190135"/>
        <label>1</label>
    </ligand>
</feature>
<dbReference type="Pfam" id="PF02738">
    <property type="entry name" value="MoCoBD_1"/>
    <property type="match status" value="1"/>
</dbReference>
<comment type="catalytic activity">
    <reaction evidence="17">
        <text>hypoxanthine + NAD(+) + H2O = xanthine + NADH + H(+)</text>
        <dbReference type="Rhea" id="RHEA:24670"/>
        <dbReference type="ChEBI" id="CHEBI:15377"/>
        <dbReference type="ChEBI" id="CHEBI:15378"/>
        <dbReference type="ChEBI" id="CHEBI:17368"/>
        <dbReference type="ChEBI" id="CHEBI:17712"/>
        <dbReference type="ChEBI" id="CHEBI:57540"/>
        <dbReference type="ChEBI" id="CHEBI:57945"/>
        <dbReference type="EC" id="1.17.1.4"/>
    </reaction>
</comment>
<sequence length="1364" mass="151694">MHLANKPFDNIAAMRELKRGELRTQQLCIDADFRKLLFFVNGERIEEQWIDPRTTLATYLREKLRLTGTKIGCNEGGCGACTVMVSEQNPLSKQIRHYSVNACLTPLCSVFGKAVTTVEGIGNTKKLHPIQERLARAHATQCGFCSPGFVMAMYTLLRNSATPTEEEINEAIQGNLCRCTGYRPILEAFYSFAKKQTSNGDIEDCVDDAHCCKFKQQAGFKDDRKQLTRLSYFNEDLKYDPKQELIFPPALMATSLCDKSFCMTKDGVTWFQPVSLADLLALKAHYPKAEIVCGNTELGVELKFQFSGVSTYINSKQVPDLLECFLDEEKGAFIGAAVSLSDMNKMLSQFTNRTPENKSGVFRSVQKMLHWFGGKHVRDMASFAGNLATASPISDLNPVWMAANASVVLVSTSGKERTVNVDENFFIEYRKTIIRDDEIIRGIWIPFTEQDEYFDAYKQAQRREDDIAIVNAAFSVQIEPNTYEVLNARIVYGGMAPITKFARDTSNAIVGKKWNHHLLELAISKLGEEFVLSPGVPGGMERYRQALSQSFFFKFFMDVDKRIKVGELSFTDAQTFGDNRSKFRATQLYPDVPSDQPLSDPVGRPILHQSAVRQLTGEALYCDDLDVPGALHLAFVLSSIACGELVGTDTSAALNVPGVVAYIDSRDVRDGFLVEGDTPVFVERKISYYGQPIGAIVARDHETARRAAHLVKITCKPLKAIVTMEEAENEGSFLTHHLLQVHSSLLNGDTVAEFDWSKYDNVVRGGIRSGAQEHFYLETHQCLVIPGECDEISVVSSTQDVNEVQTSISKALGVPQHKVNVRVRRIGGGFGGKGHCCSLFAVPTAIAAVKLRKPVKCSMERYDDMVMSGTRHPFKCEYKMAIRSDGMFENVEWKLTSNCGHTMDMSVGVMSRAMVHADSVYRWPNADIYGRVCKTNLASNTAFRGFGAPQAMFATESMLKQVAEEYGFDVNEIREKNMYNEEGDCTPFGTTLHQCNIRRCWNECLLLSDYNKRLEAINEFNRINEYRKRGIYVVPTKFGVGFGLKHCNQAAALVNIYTDGSVLIAHGGMEMGQGLYTKMMQVTARCLGIDVSLVHIDDTATSTIPNASTTAASSGSDLNGRAIIDACNKLNERLQPIKDSNPNATWKDWIEKAYMERIPLSASGFAILRHDAVDFIRGKGAELFEYFVYGVACSEVEIDCLTGDHHFLRADIVMDVGESLNPALDIGQIEGAFLQGYGLFTMEEVKIGADGTRRTRGPGTYKIPAPDDSPRIFNVKFLKGSANKVGVFSSKGLGEPPLFLGSSAFFAIREAIRAFRIEHGKADYFRMDSPATAENIRLLCEDAILEKIAPLPDRSTFEPWTVVM</sequence>
<evidence type="ECO:0000256" key="17">
    <source>
        <dbReference type="ARBA" id="ARBA00049517"/>
    </source>
</evidence>
<keyword evidence="11 20" id="KW-0408">Iron</keyword>
<dbReference type="GO" id="GO:0071949">
    <property type="term" value="F:FAD binding"/>
    <property type="evidence" value="ECO:0007669"/>
    <property type="project" value="InterPro"/>
</dbReference>
<comment type="subcellular location">
    <subcellularLocation>
        <location evidence="2">Peroxisome</location>
    </subcellularLocation>
</comment>
<dbReference type="Proteomes" id="UP000887569">
    <property type="component" value="Unplaced"/>
</dbReference>
<comment type="cofactor">
    <cofactor evidence="20">
        <name>Mo-molybdopterin</name>
        <dbReference type="ChEBI" id="CHEBI:71302"/>
    </cofactor>
    <text evidence="20">Binds 1 Mo-molybdopterin (Mo-MPT) cofactor per subunit.</text>
</comment>
<keyword evidence="5 20" id="KW-0500">Molybdenum</keyword>
<keyword evidence="13" id="KW-0520">NAD</keyword>
<dbReference type="PANTHER" id="PTHR45444:SF3">
    <property type="entry name" value="XANTHINE DEHYDROGENASE"/>
    <property type="match status" value="1"/>
</dbReference>
<dbReference type="InterPro" id="IPR046867">
    <property type="entry name" value="AldOxase/xan_DH_MoCoBD2"/>
</dbReference>
<feature type="binding site" evidence="20">
    <location>
        <position position="179"/>
    </location>
    <ligand>
        <name>[2Fe-2S] cluster</name>
        <dbReference type="ChEBI" id="CHEBI:190135"/>
        <label>2</label>
    </ligand>
</feature>
<dbReference type="InterPro" id="IPR002346">
    <property type="entry name" value="Mopterin_DH_FAD-bd"/>
</dbReference>
<dbReference type="InterPro" id="IPR001041">
    <property type="entry name" value="2Fe-2S_ferredoxin-type"/>
</dbReference>
<dbReference type="InterPro" id="IPR022407">
    <property type="entry name" value="OxRdtase_Mopterin_BS"/>
</dbReference>
<feature type="binding site" evidence="20">
    <location>
        <position position="103"/>
    </location>
    <ligand>
        <name>[2Fe-2S] cluster</name>
        <dbReference type="ChEBI" id="CHEBI:190135"/>
        <label>1</label>
    </ligand>
</feature>
<dbReference type="InterPro" id="IPR006058">
    <property type="entry name" value="2Fe2S_fd_BS"/>
</dbReference>
<dbReference type="GO" id="GO:0004854">
    <property type="term" value="F:xanthine dehydrogenase activity"/>
    <property type="evidence" value="ECO:0007669"/>
    <property type="project" value="UniProtKB-EC"/>
</dbReference>
<dbReference type="NCBIfam" id="TIGR02963">
    <property type="entry name" value="xanthine_xdhA"/>
    <property type="match status" value="1"/>
</dbReference>
<dbReference type="GO" id="GO:0005777">
    <property type="term" value="C:peroxisome"/>
    <property type="evidence" value="ECO:0007669"/>
    <property type="project" value="UniProtKB-SubCell"/>
</dbReference>
<dbReference type="SUPFAM" id="SSF56176">
    <property type="entry name" value="FAD-binding/transporter-associated domain-like"/>
    <property type="match status" value="1"/>
</dbReference>
<dbReference type="FunFam" id="3.30.365.10:FF:000001">
    <property type="entry name" value="Xanthine dehydrogenase oxidase"/>
    <property type="match status" value="1"/>
</dbReference>
<dbReference type="CDD" id="cd00207">
    <property type="entry name" value="fer2"/>
    <property type="match status" value="1"/>
</dbReference>
<feature type="binding site" evidence="20">
    <location>
        <position position="799"/>
    </location>
    <ligand>
        <name>Mo-molybdopterin</name>
        <dbReference type="ChEBI" id="CHEBI:71302"/>
    </ligand>
    <ligandPart>
        <name>Mo</name>
        <dbReference type="ChEBI" id="CHEBI:28685"/>
    </ligandPart>
</feature>
<dbReference type="PROSITE" id="PS00197">
    <property type="entry name" value="2FE2S_FER_1"/>
    <property type="match status" value="1"/>
</dbReference>
<feature type="binding site" evidence="20">
    <location>
        <position position="1112"/>
    </location>
    <ligand>
        <name>Mo-molybdopterin</name>
        <dbReference type="ChEBI" id="CHEBI:71302"/>
    </ligand>
    <ligandPart>
        <name>Mo</name>
        <dbReference type="ChEBI" id="CHEBI:28685"/>
    </ligandPart>
</feature>
<keyword evidence="14" id="KW-0576">Peroxisome</keyword>
<dbReference type="InterPro" id="IPR036010">
    <property type="entry name" value="2Fe-2S_ferredoxin-like_sf"/>
</dbReference>
<evidence type="ECO:0000259" key="22">
    <source>
        <dbReference type="PROSITE" id="PS51387"/>
    </source>
</evidence>
<evidence type="ECO:0000256" key="10">
    <source>
        <dbReference type="ARBA" id="ARBA00023002"/>
    </source>
</evidence>
<feature type="binding site" evidence="20">
    <location>
        <position position="142"/>
    </location>
    <ligand>
        <name>[2Fe-2S] cluster</name>
        <dbReference type="ChEBI" id="CHEBI:190135"/>
        <label>2</label>
    </ligand>
</feature>
<dbReference type="Gene3D" id="3.10.20.30">
    <property type="match status" value="1"/>
</dbReference>
<dbReference type="Gene3D" id="3.30.365.10">
    <property type="entry name" value="Aldehyde oxidase/xanthine dehydrogenase, molybdopterin binding domain"/>
    <property type="match status" value="4"/>
</dbReference>
<protein>
    <recommendedName>
        <fullName evidence="4">xanthine dehydrogenase</fullName>
        <ecNumber evidence="4">1.17.1.4</ecNumber>
    </recommendedName>
</protein>
<dbReference type="Gene3D" id="1.10.150.120">
    <property type="entry name" value="[2Fe-2S]-binding domain"/>
    <property type="match status" value="1"/>
</dbReference>
<keyword evidence="6" id="KW-0285">Flavoprotein</keyword>
<dbReference type="WBParaSite" id="PgR037_g048_t04">
    <property type="protein sequence ID" value="PgR037_g048_t04"/>
    <property type="gene ID" value="PgR037_g048"/>
</dbReference>
<dbReference type="FunFam" id="3.30.365.10:FF:000004">
    <property type="entry name" value="Xanthine dehydrogenase oxidase"/>
    <property type="match status" value="1"/>
</dbReference>
<dbReference type="Pfam" id="PF00111">
    <property type="entry name" value="Fer2"/>
    <property type="match status" value="1"/>
</dbReference>
<evidence type="ECO:0000313" key="25">
    <source>
        <dbReference type="WBParaSite" id="PgR037_g048_t04"/>
    </source>
</evidence>
<dbReference type="InterPro" id="IPR012675">
    <property type="entry name" value="Beta-grasp_dom_sf"/>
</dbReference>
<evidence type="ECO:0000256" key="6">
    <source>
        <dbReference type="ARBA" id="ARBA00022630"/>
    </source>
</evidence>
<dbReference type="FunFam" id="3.10.20.30:FF:000015">
    <property type="entry name" value="Aldehyde oxidase 1"/>
    <property type="match status" value="1"/>
</dbReference>
<feature type="binding site" evidence="19">
    <location>
        <begin position="382"/>
        <end position="386"/>
    </location>
    <ligand>
        <name>FAD</name>
        <dbReference type="ChEBI" id="CHEBI:57692"/>
    </ligand>
</feature>
<dbReference type="Pfam" id="PF01315">
    <property type="entry name" value="Ald_Xan_dh_C"/>
    <property type="match status" value="1"/>
</dbReference>
<evidence type="ECO:0000256" key="16">
    <source>
        <dbReference type="ARBA" id="ARBA00049017"/>
    </source>
</evidence>
<feature type="binding site" evidence="19">
    <location>
        <position position="946"/>
    </location>
    <ligand>
        <name>substrate</name>
    </ligand>
</feature>
<feature type="domain" description="FAD-binding PCMH-type" evidence="22">
    <location>
        <begin position="263"/>
        <end position="450"/>
    </location>
</feature>
<dbReference type="SUPFAM" id="SSF54665">
    <property type="entry name" value="CO dehydrogenase molybdoprotein N-domain-like"/>
    <property type="match status" value="1"/>
</dbReference>
<dbReference type="InterPro" id="IPR016167">
    <property type="entry name" value="FAD-bd_PCMH_sub1"/>
</dbReference>
<keyword evidence="12 20" id="KW-0411">Iron-sulfur</keyword>
<dbReference type="SUPFAM" id="SSF56003">
    <property type="entry name" value="Molybdenum cofactor-binding domain"/>
    <property type="match status" value="1"/>
</dbReference>
<dbReference type="SUPFAM" id="SSF55447">
    <property type="entry name" value="CO dehydrogenase flavoprotein C-terminal domain-like"/>
    <property type="match status" value="1"/>
</dbReference>
<dbReference type="InterPro" id="IPR008274">
    <property type="entry name" value="AldOxase/xan_DH_MoCoBD1"/>
</dbReference>
<dbReference type="FunFam" id="3.30.43.10:FF:000001">
    <property type="entry name" value="Xanthine dehydrogenase/oxidase"/>
    <property type="match status" value="1"/>
</dbReference>
<keyword evidence="7 20" id="KW-0001">2Fe-2S</keyword>
<dbReference type="Gene3D" id="3.90.1170.50">
    <property type="entry name" value="Aldehyde oxidase/xanthine dehydrogenase, a/b hammerhead"/>
    <property type="match status" value="1"/>
</dbReference>
<dbReference type="SUPFAM" id="SSF47741">
    <property type="entry name" value="CO dehydrogenase ISP C-domain like"/>
    <property type="match status" value="1"/>
</dbReference>
<dbReference type="WBParaSite" id="PgR037_g048_t03">
    <property type="protein sequence ID" value="PgR037_g048_t03"/>
    <property type="gene ID" value="PgR037_g048"/>
</dbReference>
<dbReference type="Pfam" id="PF03450">
    <property type="entry name" value="CO_deh_flav_C"/>
    <property type="match status" value="1"/>
</dbReference>
<dbReference type="GO" id="GO:0043546">
    <property type="term" value="F:molybdopterin cofactor binding"/>
    <property type="evidence" value="ECO:0007669"/>
    <property type="project" value="InterPro"/>
</dbReference>
<reference evidence="24 25" key="1">
    <citation type="submission" date="2022-11" db="UniProtKB">
        <authorList>
            <consortium name="WormBaseParasite"/>
        </authorList>
    </citation>
    <scope>IDENTIFICATION</scope>
</reference>
<dbReference type="InterPro" id="IPR014307">
    <property type="entry name" value="Xanthine_DH_ssu"/>
</dbReference>
<evidence type="ECO:0000256" key="12">
    <source>
        <dbReference type="ARBA" id="ARBA00023014"/>
    </source>
</evidence>
<evidence type="ECO:0000256" key="7">
    <source>
        <dbReference type="ARBA" id="ARBA00022714"/>
    </source>
</evidence>
<dbReference type="GO" id="GO:0005506">
    <property type="term" value="F:iron ion binding"/>
    <property type="evidence" value="ECO:0007669"/>
    <property type="project" value="InterPro"/>
</dbReference>
<keyword evidence="23" id="KW-1185">Reference proteome</keyword>
<evidence type="ECO:0000256" key="18">
    <source>
        <dbReference type="PIRSR" id="PIRSR000127-1"/>
    </source>
</evidence>
<dbReference type="Pfam" id="PF01799">
    <property type="entry name" value="Fer2_2"/>
    <property type="match status" value="1"/>
</dbReference>
<feature type="binding site" evidence="19">
    <location>
        <position position="458"/>
    </location>
    <ligand>
        <name>FAD</name>
        <dbReference type="ChEBI" id="CHEBI:57692"/>
    </ligand>
</feature>
<dbReference type="Gene3D" id="3.30.390.50">
    <property type="entry name" value="CO dehydrogenase flavoprotein, C-terminal domain"/>
    <property type="match status" value="1"/>
</dbReference>
<dbReference type="InterPro" id="IPR036884">
    <property type="entry name" value="2Fe-2S-bd_dom_sf"/>
</dbReference>
<dbReference type="InterPro" id="IPR000674">
    <property type="entry name" value="Ald_Oxase/Xan_DH_a/b"/>
</dbReference>
<evidence type="ECO:0000256" key="19">
    <source>
        <dbReference type="PIRSR" id="PIRSR000127-2"/>
    </source>
</evidence>
<feature type="binding site" evidence="19">
    <location>
        <position position="912"/>
    </location>
    <ligand>
        <name>substrate</name>
    </ligand>
</feature>
<dbReference type="InterPro" id="IPR016208">
    <property type="entry name" value="Ald_Oxase/xanthine_DH-like"/>
</dbReference>
<feature type="binding site" evidence="20">
    <location>
        <position position="78"/>
    </location>
    <ligand>
        <name>[2Fe-2S] cluster</name>
        <dbReference type="ChEBI" id="CHEBI:190135"/>
        <label>1</label>
    </ligand>
</feature>
<feature type="binding site" evidence="20">
    <location>
        <position position="81"/>
    </location>
    <ligand>
        <name>[2Fe-2S] cluster</name>
        <dbReference type="ChEBI" id="CHEBI:190135"/>
        <label>1</label>
    </ligand>
</feature>
<evidence type="ECO:0000256" key="11">
    <source>
        <dbReference type="ARBA" id="ARBA00023004"/>
    </source>
</evidence>
<dbReference type="PROSITE" id="PS51387">
    <property type="entry name" value="FAD_PCMH"/>
    <property type="match status" value="1"/>
</dbReference>
<evidence type="ECO:0000256" key="4">
    <source>
        <dbReference type="ARBA" id="ARBA00013123"/>
    </source>
</evidence>
<evidence type="ECO:0000256" key="20">
    <source>
        <dbReference type="PIRSR" id="PIRSR000127-3"/>
    </source>
</evidence>
<evidence type="ECO:0000256" key="3">
    <source>
        <dbReference type="ARBA" id="ARBA00006849"/>
    </source>
</evidence>
<evidence type="ECO:0000256" key="1">
    <source>
        <dbReference type="ARBA" id="ARBA00001974"/>
    </source>
</evidence>
<comment type="cofactor">
    <cofactor evidence="20">
        <name>[2Fe-2S] cluster</name>
        <dbReference type="ChEBI" id="CHEBI:190135"/>
    </cofactor>
    <text evidence="20">Binds 2 [2Fe-2S] clusters.</text>
</comment>
<evidence type="ECO:0000256" key="15">
    <source>
        <dbReference type="ARBA" id="ARBA00034078"/>
    </source>
</evidence>
<organism evidence="23 25">
    <name type="scientific">Parascaris univalens</name>
    <name type="common">Nematode worm</name>
    <dbReference type="NCBI Taxonomy" id="6257"/>
    <lineage>
        <taxon>Eukaryota</taxon>
        <taxon>Metazoa</taxon>
        <taxon>Ecdysozoa</taxon>
        <taxon>Nematoda</taxon>
        <taxon>Chromadorea</taxon>
        <taxon>Rhabditida</taxon>
        <taxon>Spirurina</taxon>
        <taxon>Ascaridomorpha</taxon>
        <taxon>Ascaridoidea</taxon>
        <taxon>Ascarididae</taxon>
        <taxon>Parascaris</taxon>
    </lineage>
</organism>
<dbReference type="Gene3D" id="3.30.43.10">
    <property type="entry name" value="Uridine Diphospho-n-acetylenolpyruvylglucosamine Reductase, domain 2"/>
    <property type="match status" value="1"/>
</dbReference>
<dbReference type="FunFam" id="3.30.465.10:FF:000004">
    <property type="entry name" value="Xanthine dehydrogenase/oxidase"/>
    <property type="match status" value="1"/>
</dbReference>
<dbReference type="Pfam" id="PF20256">
    <property type="entry name" value="MoCoBD_2"/>
    <property type="match status" value="1"/>
</dbReference>
<evidence type="ECO:0000256" key="13">
    <source>
        <dbReference type="ARBA" id="ARBA00023027"/>
    </source>
</evidence>
<dbReference type="PIRSF" id="PIRSF000127">
    <property type="entry name" value="Xanthine_DH"/>
    <property type="match status" value="1"/>
</dbReference>
<evidence type="ECO:0000259" key="21">
    <source>
        <dbReference type="PROSITE" id="PS51085"/>
    </source>
</evidence>
<feature type="binding site" evidence="20">
    <location>
        <position position="944"/>
    </location>
    <ligand>
        <name>Mo-molybdopterin</name>
        <dbReference type="ChEBI" id="CHEBI:71302"/>
    </ligand>
    <ligandPart>
        <name>Mo</name>
        <dbReference type="ChEBI" id="CHEBI:28685"/>
    </ligandPart>
</feature>
<keyword evidence="9 19" id="KW-0274">FAD</keyword>
<dbReference type="FunFam" id="1.10.150.120:FF:000008">
    <property type="entry name" value="Probable aldehyde oxidase gad-3"/>
    <property type="match status" value="1"/>
</dbReference>
<comment type="cofactor">
    <cofactor evidence="15">
        <name>[2Fe-2S] cluster</name>
        <dbReference type="ChEBI" id="CHEBI:190135"/>
    </cofactor>
</comment>
<dbReference type="EC" id="1.17.1.4" evidence="4"/>
<feature type="domain" description="2Fe-2S ferredoxin-type" evidence="21">
    <location>
        <begin position="34"/>
        <end position="121"/>
    </location>
</feature>
<dbReference type="InterPro" id="IPR036856">
    <property type="entry name" value="Ald_Oxase/Xan_DH_a/b_sf"/>
</dbReference>
<dbReference type="InterPro" id="IPR037165">
    <property type="entry name" value="AldOxase/xan_DH_Mopterin-bd_sf"/>
</dbReference>
<feature type="binding site" evidence="20">
    <location>
        <position position="830"/>
    </location>
    <ligand>
        <name>Mo-molybdopterin</name>
        <dbReference type="ChEBI" id="CHEBI:71302"/>
    </ligand>
    <ligandPart>
        <name>Mo</name>
        <dbReference type="ChEBI" id="CHEBI:28685"/>
    </ligandPart>
</feature>
<dbReference type="GO" id="GO:0051537">
    <property type="term" value="F:2 iron, 2 sulfur cluster binding"/>
    <property type="evidence" value="ECO:0007669"/>
    <property type="project" value="UniProtKB-KW"/>
</dbReference>
<name>A0A915BF39_PARUN</name>
<proteinExistence type="inferred from homology"/>
<dbReference type="PANTHER" id="PTHR45444">
    <property type="entry name" value="XANTHINE DEHYDROGENASE"/>
    <property type="match status" value="1"/>
</dbReference>
<feature type="active site" description="Proton acceptor" evidence="18">
    <location>
        <position position="1295"/>
    </location>
</feature>
<evidence type="ECO:0000256" key="14">
    <source>
        <dbReference type="ARBA" id="ARBA00023140"/>
    </source>
</evidence>
<dbReference type="SMART" id="SM01008">
    <property type="entry name" value="Ald_Xan_dh_C"/>
    <property type="match status" value="1"/>
</dbReference>
<comment type="cofactor">
    <cofactor evidence="1 19">
        <name>FAD</name>
        <dbReference type="ChEBI" id="CHEBI:57692"/>
    </cofactor>
</comment>
<dbReference type="InterPro" id="IPR005107">
    <property type="entry name" value="CO_DH_flav_C"/>
</dbReference>
<feature type="binding site" evidence="19">
    <location>
        <begin position="291"/>
        <end position="298"/>
    </location>
    <ligand>
        <name>FAD</name>
        <dbReference type="ChEBI" id="CHEBI:57692"/>
    </ligand>
</feature>
<dbReference type="PROSITE" id="PS00559">
    <property type="entry name" value="MOLYBDOPTERIN_EUK"/>
    <property type="match status" value="1"/>
</dbReference>
<feature type="binding site" evidence="20">
    <location>
        <position position="177"/>
    </location>
    <ligand>
        <name>[2Fe-2S] cluster</name>
        <dbReference type="ChEBI" id="CHEBI:190135"/>
        <label>2</label>
    </ligand>
</feature>
<evidence type="ECO:0000256" key="5">
    <source>
        <dbReference type="ARBA" id="ARBA00022505"/>
    </source>
</evidence>
<dbReference type="InterPro" id="IPR016166">
    <property type="entry name" value="FAD-bd_PCMH"/>
</dbReference>
<evidence type="ECO:0000313" key="23">
    <source>
        <dbReference type="Proteomes" id="UP000887569"/>
    </source>
</evidence>
<dbReference type="InterPro" id="IPR016169">
    <property type="entry name" value="FAD-bd_PCMH_sub2"/>
</dbReference>
<dbReference type="SMART" id="SM01092">
    <property type="entry name" value="CO_deh_flav_C"/>
    <property type="match status" value="1"/>
</dbReference>
<dbReference type="Pfam" id="PF00941">
    <property type="entry name" value="FAD_binding_5"/>
    <property type="match status" value="1"/>
</dbReference>
<dbReference type="InterPro" id="IPR036318">
    <property type="entry name" value="FAD-bd_PCMH-like_sf"/>
</dbReference>
<evidence type="ECO:0000256" key="8">
    <source>
        <dbReference type="ARBA" id="ARBA00022723"/>
    </source>
</evidence>
<evidence type="ECO:0000256" key="2">
    <source>
        <dbReference type="ARBA" id="ARBA00004275"/>
    </source>
</evidence>
<dbReference type="SUPFAM" id="SSF54292">
    <property type="entry name" value="2Fe-2S ferredoxin-like"/>
    <property type="match status" value="1"/>
</dbReference>
<evidence type="ECO:0000256" key="9">
    <source>
        <dbReference type="ARBA" id="ARBA00022827"/>
    </source>
</evidence>
<keyword evidence="10" id="KW-0560">Oxidoreductase</keyword>
<dbReference type="Gene3D" id="3.30.465.10">
    <property type="match status" value="1"/>
</dbReference>
<comment type="catalytic activity">
    <reaction evidence="16">
        <text>xanthine + NAD(+) + H2O = urate + NADH + H(+)</text>
        <dbReference type="Rhea" id="RHEA:16669"/>
        <dbReference type="ChEBI" id="CHEBI:15377"/>
        <dbReference type="ChEBI" id="CHEBI:15378"/>
        <dbReference type="ChEBI" id="CHEBI:17712"/>
        <dbReference type="ChEBI" id="CHEBI:17775"/>
        <dbReference type="ChEBI" id="CHEBI:57540"/>
        <dbReference type="ChEBI" id="CHEBI:57945"/>
        <dbReference type="EC" id="1.17.1.4"/>
    </reaction>
</comment>
<accession>A0A915BF39</accession>
<dbReference type="PROSITE" id="PS51085">
    <property type="entry name" value="2FE2S_FER_2"/>
    <property type="match status" value="1"/>
</dbReference>